<evidence type="ECO:0000313" key="1">
    <source>
        <dbReference type="EMBL" id="CAI4215399.1"/>
    </source>
</evidence>
<sequence length="151" mass="17056">MASEKLPITSLPVWATFNNVRLSNVKIESIDGKGQGLIAETELSAPDGSEPPLLLRVPHEVTLCEDVISGYAKADRRFHELLEVLGPQSTRVRALIFLLAQTIHAELRQADSGVSTPWTEYVRYLPDDVFLPTMWRDHERALLREPRLSRL</sequence>
<dbReference type="OrthoDB" id="441812at2759"/>
<dbReference type="SUPFAM" id="SSF82199">
    <property type="entry name" value="SET domain"/>
    <property type="match status" value="1"/>
</dbReference>
<dbReference type="AlphaFoldDB" id="A0A9P1H502"/>
<accession>A0A9P1H502</accession>
<reference evidence="1" key="1">
    <citation type="submission" date="2022-11" db="EMBL/GenBank/DDBJ databases">
        <authorList>
            <person name="Scott C."/>
            <person name="Bruce N."/>
        </authorList>
    </citation>
    <scope>NUCLEOTIDE SEQUENCE</scope>
</reference>
<keyword evidence="2" id="KW-1185">Reference proteome</keyword>
<dbReference type="InterPro" id="IPR046341">
    <property type="entry name" value="SET_dom_sf"/>
</dbReference>
<organism evidence="1 2">
    <name type="scientific">Parascedosporium putredinis</name>
    <dbReference type="NCBI Taxonomy" id="1442378"/>
    <lineage>
        <taxon>Eukaryota</taxon>
        <taxon>Fungi</taxon>
        <taxon>Dikarya</taxon>
        <taxon>Ascomycota</taxon>
        <taxon>Pezizomycotina</taxon>
        <taxon>Sordariomycetes</taxon>
        <taxon>Hypocreomycetidae</taxon>
        <taxon>Microascales</taxon>
        <taxon>Microascaceae</taxon>
        <taxon>Parascedosporium</taxon>
    </lineage>
</organism>
<name>A0A9P1H502_9PEZI</name>
<proteinExistence type="predicted"/>
<dbReference type="Proteomes" id="UP000838763">
    <property type="component" value="Unassembled WGS sequence"/>
</dbReference>
<protein>
    <submittedName>
        <fullName evidence="1">Uncharacterized protein</fullName>
    </submittedName>
</protein>
<dbReference type="Gene3D" id="3.90.1410.10">
    <property type="entry name" value="set domain protein methyltransferase, domain 1"/>
    <property type="match status" value="1"/>
</dbReference>
<comment type="caution">
    <text evidence="1">The sequence shown here is derived from an EMBL/GenBank/DDBJ whole genome shotgun (WGS) entry which is preliminary data.</text>
</comment>
<gene>
    <name evidence="1" type="ORF">PPNO1_LOCUS5110</name>
</gene>
<dbReference type="EMBL" id="CALLCH030000012">
    <property type="protein sequence ID" value="CAI4215399.1"/>
    <property type="molecule type" value="Genomic_DNA"/>
</dbReference>
<evidence type="ECO:0000313" key="2">
    <source>
        <dbReference type="Proteomes" id="UP000838763"/>
    </source>
</evidence>